<evidence type="ECO:0000313" key="3">
    <source>
        <dbReference type="Proteomes" id="UP000000311"/>
    </source>
</evidence>
<dbReference type="InterPro" id="IPR018490">
    <property type="entry name" value="cNMP-bd_dom_sf"/>
</dbReference>
<dbReference type="OrthoDB" id="2021138at2759"/>
<dbReference type="GO" id="GO:0098855">
    <property type="term" value="C:HCN channel complex"/>
    <property type="evidence" value="ECO:0007669"/>
    <property type="project" value="TreeGrafter"/>
</dbReference>
<gene>
    <name evidence="2" type="ORF">EAG_02829</name>
</gene>
<organism evidence="3">
    <name type="scientific">Camponotus floridanus</name>
    <name type="common">Florida carpenter ant</name>
    <dbReference type="NCBI Taxonomy" id="104421"/>
    <lineage>
        <taxon>Eukaryota</taxon>
        <taxon>Metazoa</taxon>
        <taxon>Ecdysozoa</taxon>
        <taxon>Arthropoda</taxon>
        <taxon>Hexapoda</taxon>
        <taxon>Insecta</taxon>
        <taxon>Pterygota</taxon>
        <taxon>Neoptera</taxon>
        <taxon>Endopterygota</taxon>
        <taxon>Hymenoptera</taxon>
        <taxon>Apocrita</taxon>
        <taxon>Aculeata</taxon>
        <taxon>Formicoidea</taxon>
        <taxon>Formicidae</taxon>
        <taxon>Formicinae</taxon>
        <taxon>Camponotus</taxon>
    </lineage>
</organism>
<dbReference type="AlphaFoldDB" id="E2ABX1"/>
<dbReference type="Proteomes" id="UP000000311">
    <property type="component" value="Unassembled WGS sequence"/>
</dbReference>
<dbReference type="SUPFAM" id="SSF51206">
    <property type="entry name" value="cAMP-binding domain-like"/>
    <property type="match status" value="1"/>
</dbReference>
<dbReference type="CDD" id="cd00038">
    <property type="entry name" value="CAP_ED"/>
    <property type="match status" value="1"/>
</dbReference>
<dbReference type="InParanoid" id="E2ABX1"/>
<dbReference type="PANTHER" id="PTHR45689:SF14">
    <property type="entry name" value="CYCLIC NUCLEOTIDE-GATED CATION CHANNEL SUBUNIT A-LIKE PROTEIN"/>
    <property type="match status" value="1"/>
</dbReference>
<accession>E2ABX1</accession>
<dbReference type="InterPro" id="IPR000595">
    <property type="entry name" value="cNMP-bd_dom"/>
</dbReference>
<dbReference type="Pfam" id="PF00027">
    <property type="entry name" value="cNMP_binding"/>
    <property type="match status" value="1"/>
</dbReference>
<evidence type="ECO:0000313" key="2">
    <source>
        <dbReference type="EMBL" id="EFN69066.1"/>
    </source>
</evidence>
<protein>
    <submittedName>
        <fullName evidence="2">Potassium/sodium hyperpolarization-activated cyclic nucleotide-gated channel 2</fullName>
    </submittedName>
</protein>
<dbReference type="GO" id="GO:0003254">
    <property type="term" value="P:regulation of membrane depolarization"/>
    <property type="evidence" value="ECO:0007669"/>
    <property type="project" value="TreeGrafter"/>
</dbReference>
<dbReference type="InterPro" id="IPR014710">
    <property type="entry name" value="RmlC-like_jellyroll"/>
</dbReference>
<reference evidence="2 3" key="1">
    <citation type="journal article" date="2010" name="Science">
        <title>Genomic comparison of the ants Camponotus floridanus and Harpegnathos saltator.</title>
        <authorList>
            <person name="Bonasio R."/>
            <person name="Zhang G."/>
            <person name="Ye C."/>
            <person name="Mutti N.S."/>
            <person name="Fang X."/>
            <person name="Qin N."/>
            <person name="Donahue G."/>
            <person name="Yang P."/>
            <person name="Li Q."/>
            <person name="Li C."/>
            <person name="Zhang P."/>
            <person name="Huang Z."/>
            <person name="Berger S.L."/>
            <person name="Reinberg D."/>
            <person name="Wang J."/>
            <person name="Liebig J."/>
        </authorList>
    </citation>
    <scope>NUCLEOTIDE SEQUENCE [LARGE SCALE GENOMIC DNA]</scope>
    <source>
        <strain evidence="3">C129</strain>
    </source>
</reference>
<dbReference type="EMBL" id="GL438386">
    <property type="protein sequence ID" value="EFN69066.1"/>
    <property type="molecule type" value="Genomic_DNA"/>
</dbReference>
<name>E2ABX1_CAMFO</name>
<dbReference type="Gene3D" id="2.60.120.10">
    <property type="entry name" value="Jelly Rolls"/>
    <property type="match status" value="1"/>
</dbReference>
<sequence length="218" mass="25689">MITVTILQFLESLAEPELKYQRIMHQVKEYIRQKKLPLYLQDKLIFYYEYRYQGNFFKENVIFDTLSSHLNQEILFHSSQGLIDTMILHNLPRNVLGDLINLMKPVIYLAGDIIYKASTDSDCMYFIASGAVVLITFSGREICHLHDGDHFGEAGMVHPDRRRAESVIALEVCELLRLHRRDFKRLFAKGSEFYHSLEHIARERSQKIKKLNEEHERN</sequence>
<keyword evidence="3" id="KW-1185">Reference proteome</keyword>
<dbReference type="GO" id="GO:0035725">
    <property type="term" value="P:sodium ion transmembrane transport"/>
    <property type="evidence" value="ECO:0007669"/>
    <property type="project" value="TreeGrafter"/>
</dbReference>
<dbReference type="PROSITE" id="PS50042">
    <property type="entry name" value="CNMP_BINDING_3"/>
    <property type="match status" value="1"/>
</dbReference>
<dbReference type="InterPro" id="IPR051413">
    <property type="entry name" value="K/Na_HCN_channel"/>
</dbReference>
<dbReference type="SMART" id="SM00100">
    <property type="entry name" value="cNMP"/>
    <property type="match status" value="1"/>
</dbReference>
<evidence type="ECO:0000259" key="1">
    <source>
        <dbReference type="PROSITE" id="PS50042"/>
    </source>
</evidence>
<dbReference type="Gene3D" id="1.10.287.630">
    <property type="entry name" value="Helix hairpin bin"/>
    <property type="match status" value="1"/>
</dbReference>
<dbReference type="FunCoup" id="E2ABX1">
    <property type="interactions" value="6"/>
</dbReference>
<dbReference type="GO" id="GO:0005249">
    <property type="term" value="F:voltage-gated potassium channel activity"/>
    <property type="evidence" value="ECO:0007669"/>
    <property type="project" value="TreeGrafter"/>
</dbReference>
<dbReference type="PANTHER" id="PTHR45689">
    <property type="entry name" value="I[[H]] CHANNEL, ISOFORM E"/>
    <property type="match status" value="1"/>
</dbReference>
<dbReference type="OMA" id="HCFFQED"/>
<proteinExistence type="predicted"/>
<feature type="domain" description="Cyclic nucleotide-binding" evidence="1">
    <location>
        <begin position="87"/>
        <end position="187"/>
    </location>
</feature>